<dbReference type="AlphaFoldDB" id="A0A0F9U671"/>
<dbReference type="CDD" id="cd00093">
    <property type="entry name" value="HTH_XRE"/>
    <property type="match status" value="1"/>
</dbReference>
<dbReference type="PROSITE" id="PS50943">
    <property type="entry name" value="HTH_CROC1"/>
    <property type="match status" value="1"/>
</dbReference>
<dbReference type="NCBIfam" id="TIGR02607">
    <property type="entry name" value="antidote_HigA"/>
    <property type="match status" value="1"/>
</dbReference>
<keyword evidence="1" id="KW-0238">DNA-binding</keyword>
<reference evidence="3" key="1">
    <citation type="journal article" date="2015" name="Nature">
        <title>Complex archaea that bridge the gap between prokaryotes and eukaryotes.</title>
        <authorList>
            <person name="Spang A."/>
            <person name="Saw J.H."/>
            <person name="Jorgensen S.L."/>
            <person name="Zaremba-Niedzwiedzka K."/>
            <person name="Martijn J."/>
            <person name="Lind A.E."/>
            <person name="van Eijk R."/>
            <person name="Schleper C."/>
            <person name="Guy L."/>
            <person name="Ettema T.J."/>
        </authorList>
    </citation>
    <scope>NUCLEOTIDE SEQUENCE</scope>
</reference>
<accession>A0A0F9U671</accession>
<evidence type="ECO:0000259" key="2">
    <source>
        <dbReference type="PROSITE" id="PS50943"/>
    </source>
</evidence>
<name>A0A0F9U671_9ZZZZ</name>
<dbReference type="PANTHER" id="PTHR36924">
    <property type="entry name" value="ANTITOXIN HIGA-1"/>
    <property type="match status" value="1"/>
</dbReference>
<protein>
    <recommendedName>
        <fullName evidence="2">HTH cro/C1-type domain-containing protein</fullName>
    </recommendedName>
</protein>
<dbReference type="InterPro" id="IPR010982">
    <property type="entry name" value="Lambda_DNA-bd_dom_sf"/>
</dbReference>
<evidence type="ECO:0000313" key="3">
    <source>
        <dbReference type="EMBL" id="KKN87124.1"/>
    </source>
</evidence>
<sequence>MTGDPIKIAMEPSHPGTFIREEVLEPLGLNVASAAEVLDVRRATLSDLVNGKAALSPEMALRIEKAFGVSMDTLLQMQVWHDAHAMRSRAGTITVQRYNPA</sequence>
<comment type="caution">
    <text evidence="3">The sequence shown here is derived from an EMBL/GenBank/DDBJ whole genome shotgun (WGS) entry which is preliminary data.</text>
</comment>
<gene>
    <name evidence="3" type="ORF">LCGC14_0261550</name>
</gene>
<dbReference type="Gene3D" id="1.10.260.40">
    <property type="entry name" value="lambda repressor-like DNA-binding domains"/>
    <property type="match status" value="1"/>
</dbReference>
<feature type="domain" description="HTH cro/C1-type" evidence="2">
    <location>
        <begin position="27"/>
        <end position="74"/>
    </location>
</feature>
<dbReference type="InterPro" id="IPR001387">
    <property type="entry name" value="Cro/C1-type_HTH"/>
</dbReference>
<dbReference type="GO" id="GO:0003677">
    <property type="term" value="F:DNA binding"/>
    <property type="evidence" value="ECO:0007669"/>
    <property type="project" value="UniProtKB-KW"/>
</dbReference>
<dbReference type="Pfam" id="PF01381">
    <property type="entry name" value="HTH_3"/>
    <property type="match status" value="1"/>
</dbReference>
<evidence type="ECO:0000256" key="1">
    <source>
        <dbReference type="ARBA" id="ARBA00023125"/>
    </source>
</evidence>
<dbReference type="SUPFAM" id="SSF47413">
    <property type="entry name" value="lambda repressor-like DNA-binding domains"/>
    <property type="match status" value="1"/>
</dbReference>
<dbReference type="EMBL" id="LAZR01000141">
    <property type="protein sequence ID" value="KKN87124.1"/>
    <property type="molecule type" value="Genomic_DNA"/>
</dbReference>
<dbReference type="PANTHER" id="PTHR36924:SF1">
    <property type="entry name" value="ANTITOXIN HIGA-1"/>
    <property type="match status" value="1"/>
</dbReference>
<dbReference type="InterPro" id="IPR013430">
    <property type="entry name" value="Toxin_antidote_HigA"/>
</dbReference>
<organism evidence="3">
    <name type="scientific">marine sediment metagenome</name>
    <dbReference type="NCBI Taxonomy" id="412755"/>
    <lineage>
        <taxon>unclassified sequences</taxon>
        <taxon>metagenomes</taxon>
        <taxon>ecological metagenomes</taxon>
    </lineage>
</organism>
<proteinExistence type="predicted"/>
<dbReference type="SMART" id="SM00530">
    <property type="entry name" value="HTH_XRE"/>
    <property type="match status" value="1"/>
</dbReference>